<evidence type="ECO:0000256" key="2">
    <source>
        <dbReference type="ARBA" id="ARBA00009848"/>
    </source>
</evidence>
<accession>A0A820SVV5</accession>
<dbReference type="Proteomes" id="UP000663881">
    <property type="component" value="Unassembled WGS sequence"/>
</dbReference>
<name>A0A820SVV5_9BILA</name>
<keyword evidence="6" id="KW-0406">Ion transport</keyword>
<dbReference type="Gene3D" id="2.60.490.10">
    <property type="entry name" value="atp-gated p2x4 ion channel domain"/>
    <property type="match status" value="1"/>
</dbReference>
<comment type="similarity">
    <text evidence="2">Belongs to the P2X receptor family.</text>
</comment>
<dbReference type="InterPro" id="IPR059116">
    <property type="entry name" value="P2X_receptor"/>
</dbReference>
<feature type="transmembrane region" description="Helical" evidence="10">
    <location>
        <begin position="21"/>
        <end position="46"/>
    </location>
</feature>
<keyword evidence="7 10" id="KW-0472">Membrane</keyword>
<dbReference type="Pfam" id="PF00864">
    <property type="entry name" value="P2X_receptor"/>
    <property type="match status" value="1"/>
</dbReference>
<evidence type="ECO:0000256" key="4">
    <source>
        <dbReference type="ARBA" id="ARBA00022692"/>
    </source>
</evidence>
<comment type="subcellular location">
    <subcellularLocation>
        <location evidence="1">Endomembrane system</location>
    </subcellularLocation>
</comment>
<dbReference type="InterPro" id="IPR027309">
    <property type="entry name" value="P2X_extracellular_dom_sf"/>
</dbReference>
<sequence>SGQKYHQNGTDYRILSKIYGLRFVIAISGNGGQFNIVNLFVAIGILTKA</sequence>
<evidence type="ECO:0000256" key="8">
    <source>
        <dbReference type="ARBA" id="ARBA00023286"/>
    </source>
</evidence>
<protein>
    <submittedName>
        <fullName evidence="11">Uncharacterized protein</fullName>
    </submittedName>
</protein>
<comment type="caution">
    <text evidence="11">The sequence shown here is derived from an EMBL/GenBank/DDBJ whole genome shotgun (WGS) entry which is preliminary data.</text>
</comment>
<evidence type="ECO:0000256" key="10">
    <source>
        <dbReference type="SAM" id="Phobius"/>
    </source>
</evidence>
<gene>
    <name evidence="11" type="ORF">OKA104_LOCUS54482</name>
</gene>
<evidence type="ECO:0000313" key="12">
    <source>
        <dbReference type="Proteomes" id="UP000663881"/>
    </source>
</evidence>
<evidence type="ECO:0000256" key="9">
    <source>
        <dbReference type="ARBA" id="ARBA00023303"/>
    </source>
</evidence>
<organism evidence="11 12">
    <name type="scientific">Adineta steineri</name>
    <dbReference type="NCBI Taxonomy" id="433720"/>
    <lineage>
        <taxon>Eukaryota</taxon>
        <taxon>Metazoa</taxon>
        <taxon>Spiralia</taxon>
        <taxon>Gnathifera</taxon>
        <taxon>Rotifera</taxon>
        <taxon>Eurotatoria</taxon>
        <taxon>Bdelloidea</taxon>
        <taxon>Adinetida</taxon>
        <taxon>Adinetidae</taxon>
        <taxon>Adineta</taxon>
    </lineage>
</organism>
<dbReference type="AlphaFoldDB" id="A0A820SVV5"/>
<evidence type="ECO:0000256" key="5">
    <source>
        <dbReference type="ARBA" id="ARBA00022989"/>
    </source>
</evidence>
<feature type="non-terminal residue" evidence="11">
    <location>
        <position position="1"/>
    </location>
</feature>
<evidence type="ECO:0000256" key="7">
    <source>
        <dbReference type="ARBA" id="ARBA00023136"/>
    </source>
</evidence>
<evidence type="ECO:0000256" key="6">
    <source>
        <dbReference type="ARBA" id="ARBA00023065"/>
    </source>
</evidence>
<keyword evidence="5 10" id="KW-1133">Transmembrane helix</keyword>
<keyword evidence="8" id="KW-1071">Ligand-gated ion channel</keyword>
<keyword evidence="3" id="KW-0813">Transport</keyword>
<evidence type="ECO:0000313" key="11">
    <source>
        <dbReference type="EMBL" id="CAF4457173.1"/>
    </source>
</evidence>
<keyword evidence="9" id="KW-0407">Ion channel</keyword>
<keyword evidence="4 10" id="KW-0812">Transmembrane</keyword>
<proteinExistence type="inferred from homology"/>
<dbReference type="EMBL" id="CAJOAY010036417">
    <property type="protein sequence ID" value="CAF4457173.1"/>
    <property type="molecule type" value="Genomic_DNA"/>
</dbReference>
<evidence type="ECO:0000256" key="1">
    <source>
        <dbReference type="ARBA" id="ARBA00004308"/>
    </source>
</evidence>
<dbReference type="Gene3D" id="1.10.287.940">
    <property type="entry name" value="atp-gated p2x4 ion channel"/>
    <property type="match status" value="1"/>
</dbReference>
<reference evidence="11" key="1">
    <citation type="submission" date="2021-02" db="EMBL/GenBank/DDBJ databases">
        <authorList>
            <person name="Nowell W R."/>
        </authorList>
    </citation>
    <scope>NUCLEOTIDE SEQUENCE</scope>
</reference>
<evidence type="ECO:0000256" key="3">
    <source>
        <dbReference type="ARBA" id="ARBA00022448"/>
    </source>
</evidence>